<accession>F3FZF6</accession>
<proteinExistence type="predicted"/>
<sequence length="42" mass="4043">ASLANSAGSISSAGVASIIINDGVVNRGGQILSDAQLTLTIS</sequence>
<protein>
    <recommendedName>
        <fullName evidence="3">Filamentous hemagglutinin, intein-containing</fullName>
    </recommendedName>
</protein>
<evidence type="ECO:0008006" key="3">
    <source>
        <dbReference type="Google" id="ProtNLM"/>
    </source>
</evidence>
<feature type="non-terminal residue" evidence="1">
    <location>
        <position position="1"/>
    </location>
</feature>
<dbReference type="AlphaFoldDB" id="F3FZF6"/>
<comment type="caution">
    <text evidence="1">The sequence shown here is derived from an EMBL/GenBank/DDBJ whole genome shotgun (WGS) entry which is preliminary data.</text>
</comment>
<reference evidence="1 2" key="1">
    <citation type="journal article" date="2011" name="PLoS Pathog.">
        <title>Dynamic evolution of pathogenicity revealed by sequencing and comparative genomics of 19 Pseudomonas syringae isolates.</title>
        <authorList>
            <person name="Baltrus D.A."/>
            <person name="Nishimura M.T."/>
            <person name="Romanchuk A."/>
            <person name="Chang J.H."/>
            <person name="Mukhtar M.S."/>
            <person name="Cherkis K."/>
            <person name="Roach J."/>
            <person name="Grant S.R."/>
            <person name="Jones C.D."/>
            <person name="Dangl J.L."/>
        </authorList>
    </citation>
    <scope>NUCLEOTIDE SEQUENCE [LARGE SCALE GENOMIC DNA]</scope>
    <source>
        <strain evidence="2">M301072PT</strain>
    </source>
</reference>
<organism evidence="1 2">
    <name type="scientific">Pseudomonas syringae pv. japonica str. M301072</name>
    <dbReference type="NCBI Taxonomy" id="629262"/>
    <lineage>
        <taxon>Bacteria</taxon>
        <taxon>Pseudomonadati</taxon>
        <taxon>Pseudomonadota</taxon>
        <taxon>Gammaproteobacteria</taxon>
        <taxon>Pseudomonadales</taxon>
        <taxon>Pseudomonadaceae</taxon>
        <taxon>Pseudomonas</taxon>
        <taxon>Pseudomonas syringae</taxon>
    </lineage>
</organism>
<gene>
    <name evidence="1" type="ORF">PSYJA_43876</name>
</gene>
<evidence type="ECO:0000313" key="1">
    <source>
        <dbReference type="EMBL" id="EGH35598.1"/>
    </source>
</evidence>
<evidence type="ECO:0000313" key="2">
    <source>
        <dbReference type="Proteomes" id="UP000004471"/>
    </source>
</evidence>
<dbReference type="HOGENOM" id="CLU_3244237_0_0_6"/>
<dbReference type="Proteomes" id="UP000004471">
    <property type="component" value="Unassembled WGS sequence"/>
</dbReference>
<dbReference type="EMBL" id="AEAH01003810">
    <property type="protein sequence ID" value="EGH35598.1"/>
    <property type="molecule type" value="Genomic_DNA"/>
</dbReference>
<feature type="non-terminal residue" evidence="1">
    <location>
        <position position="42"/>
    </location>
</feature>
<name>F3FZF6_PSESX</name>